<dbReference type="GO" id="GO:0006352">
    <property type="term" value="P:DNA-templated transcription initiation"/>
    <property type="evidence" value="ECO:0007669"/>
    <property type="project" value="InterPro"/>
</dbReference>
<name>A0A370BFW4_9ACTN</name>
<reference evidence="1 2" key="1">
    <citation type="submission" date="2018-07" db="EMBL/GenBank/DDBJ databases">
        <title>Streptomyces species from bats.</title>
        <authorList>
            <person name="Dunlap C."/>
        </authorList>
    </citation>
    <scope>NUCLEOTIDE SEQUENCE [LARGE SCALE GENOMIC DNA]</scope>
    <source>
        <strain evidence="1 2">AC230</strain>
    </source>
</reference>
<dbReference type="GO" id="GO:0003700">
    <property type="term" value="F:DNA-binding transcription factor activity"/>
    <property type="evidence" value="ECO:0007669"/>
    <property type="project" value="InterPro"/>
</dbReference>
<dbReference type="OrthoDB" id="9784272at2"/>
<protein>
    <submittedName>
        <fullName evidence="1">Uncharacterized protein</fullName>
    </submittedName>
</protein>
<dbReference type="InterPro" id="IPR013325">
    <property type="entry name" value="RNA_pol_sigma_r2"/>
</dbReference>
<keyword evidence="2" id="KW-1185">Reference proteome</keyword>
<dbReference type="Gene3D" id="1.10.1740.10">
    <property type="match status" value="1"/>
</dbReference>
<accession>A0A370BFW4</accession>
<dbReference type="SUPFAM" id="SSF88946">
    <property type="entry name" value="Sigma2 domain of RNA polymerase sigma factors"/>
    <property type="match status" value="1"/>
</dbReference>
<organism evidence="1 2">
    <name type="scientific">Streptomyces corynorhini</name>
    <dbReference type="NCBI Taxonomy" id="2282652"/>
    <lineage>
        <taxon>Bacteria</taxon>
        <taxon>Bacillati</taxon>
        <taxon>Actinomycetota</taxon>
        <taxon>Actinomycetes</taxon>
        <taxon>Kitasatosporales</taxon>
        <taxon>Streptomycetaceae</taxon>
        <taxon>Streptomyces</taxon>
    </lineage>
</organism>
<evidence type="ECO:0000313" key="1">
    <source>
        <dbReference type="EMBL" id="RDG38325.1"/>
    </source>
</evidence>
<dbReference type="EMBL" id="QQNA01000061">
    <property type="protein sequence ID" value="RDG38325.1"/>
    <property type="molecule type" value="Genomic_DNA"/>
</dbReference>
<dbReference type="AlphaFoldDB" id="A0A370BFW4"/>
<dbReference type="Proteomes" id="UP000253741">
    <property type="component" value="Unassembled WGS sequence"/>
</dbReference>
<comment type="caution">
    <text evidence="1">The sequence shown here is derived from an EMBL/GenBank/DDBJ whole genome shotgun (WGS) entry which is preliminary data.</text>
</comment>
<dbReference type="RefSeq" id="WP_114623359.1">
    <property type="nucleotide sequence ID" value="NZ_QQNA01000061.1"/>
</dbReference>
<proteinExistence type="predicted"/>
<sequence>MNRGHSRAPAPADRSACSVLPGTGESLDDLLVQIAEGSRTAFARLYDHTAPLVFAAAVEATSSPSAAEERVAASYVRIWKSAAAYRPGPDAISWILHQTRGGDG</sequence>
<evidence type="ECO:0000313" key="2">
    <source>
        <dbReference type="Proteomes" id="UP000253741"/>
    </source>
</evidence>
<gene>
    <name evidence="1" type="ORF">DVH02_09720</name>
</gene>